<reference evidence="3" key="1">
    <citation type="submission" date="2021-11" db="EMBL/GenBank/DDBJ databases">
        <title>Vibrio ZSDE26 sp. nov. and Vibrio ZSDZ34 sp. nov., isolated from coastal seawater in Qingdao.</title>
        <authorList>
            <person name="Zhang P."/>
        </authorList>
    </citation>
    <scope>NUCLEOTIDE SEQUENCE</scope>
    <source>
        <strain evidence="3">ZSDZ34</strain>
    </source>
</reference>
<evidence type="ECO:0000313" key="3">
    <source>
        <dbReference type="EMBL" id="MCJ2376268.1"/>
    </source>
</evidence>
<dbReference type="Proteomes" id="UP001139488">
    <property type="component" value="Unassembled WGS sequence"/>
</dbReference>
<comment type="caution">
    <text evidence="3">The sequence shown here is derived from an EMBL/GenBank/DDBJ whole genome shotgun (WGS) entry which is preliminary data.</text>
</comment>
<name>A0A9X1WBU3_9VIBR</name>
<feature type="signal peptide" evidence="1">
    <location>
        <begin position="1"/>
        <end position="23"/>
    </location>
</feature>
<gene>
    <name evidence="3" type="ORF">LNL84_05405</name>
</gene>
<accession>A0A9X1WBU3</accession>
<dbReference type="InterPro" id="IPR045394">
    <property type="entry name" value="Abhydrolase_dom"/>
</dbReference>
<sequence>MKTINLTKFVVRLCFLLTANAFAASPFSNVEMTETLLVDKPYYQVTANFSGTFIRNDGTHGAFAVPVTALIPKGKCNNTAIIDVVNSVLFEFPETPLGYTPLYFAKMFLGDDIISGRNSDSGFTYYSVQWNKSVLDYELNGDLERATDGYIVLRELSKAVRQPKLANRLSPKSACKIKHTIGFGWSQSGKLLADILTSDLNGKEGTPIFDGLFLGVAGGICRSLQDTPFPWVYHDCAEPPQQHVPTVAFNTQSEIELSFGSGALRTPSEFLSVYDYAGLAHIDANFLPFDTIFGPFGFTFKQNPVSVVPAVRASFWNLYLQVKFGLPPAKSQLMESSLFGSDPVSFLDLRNDPNLMSWSGGDVYAIAEDGDGNALGGIRLPHMTTTLNSSLLVNVGAPLGQYGGIDYTYAGGGGIFFANGGTFEAFSSEELAQRYPSKEDYLNKVRGAVIHLVLSRYLLIEDGVPIVEEAKLVELPHWN</sequence>
<dbReference type="EMBL" id="JAJNNZ010000003">
    <property type="protein sequence ID" value="MCJ2376268.1"/>
    <property type="molecule type" value="Genomic_DNA"/>
</dbReference>
<dbReference type="Pfam" id="PF20091">
    <property type="entry name" value="Abhydrolase_10"/>
    <property type="match status" value="1"/>
</dbReference>
<protein>
    <recommendedName>
        <fullName evidence="2">Alpha/beta hydrolase domain-containing protein</fullName>
    </recommendedName>
</protein>
<keyword evidence="4" id="KW-1185">Reference proteome</keyword>
<proteinExistence type="predicted"/>
<evidence type="ECO:0000256" key="1">
    <source>
        <dbReference type="SAM" id="SignalP"/>
    </source>
</evidence>
<feature type="domain" description="Alpha/beta hydrolase" evidence="2">
    <location>
        <begin position="150"/>
        <end position="467"/>
    </location>
</feature>
<feature type="chain" id="PRO_5040981772" description="Alpha/beta hydrolase domain-containing protein" evidence="1">
    <location>
        <begin position="24"/>
        <end position="479"/>
    </location>
</feature>
<dbReference type="RefSeq" id="WP_244355708.1">
    <property type="nucleotide sequence ID" value="NZ_JAJNNZ010000003.1"/>
</dbReference>
<evidence type="ECO:0000313" key="4">
    <source>
        <dbReference type="Proteomes" id="UP001139488"/>
    </source>
</evidence>
<keyword evidence="1" id="KW-0732">Signal</keyword>
<organism evidence="3 4">
    <name type="scientific">Vibrio gelatinilyticus</name>
    <dbReference type="NCBI Taxonomy" id="2893468"/>
    <lineage>
        <taxon>Bacteria</taxon>
        <taxon>Pseudomonadati</taxon>
        <taxon>Pseudomonadota</taxon>
        <taxon>Gammaproteobacteria</taxon>
        <taxon>Vibrionales</taxon>
        <taxon>Vibrionaceae</taxon>
        <taxon>Vibrio</taxon>
    </lineage>
</organism>
<dbReference type="AlphaFoldDB" id="A0A9X1WBU3"/>
<evidence type="ECO:0000259" key="2">
    <source>
        <dbReference type="Pfam" id="PF20091"/>
    </source>
</evidence>